<sequence>MFVSTMLLPAWLQAQTSTVAQAPQSSGAPIQLRDAGAAPAAVPATEQVSAQAAGKSLAAQQTPNRLIPPRLGEFERYVQSLPEGRDVRRLGAELAENAEDGLLAGTIPSSPIVPPDYLVQPGDELVLTIWGSVDADLRLVVDRVGRVNIPRVGTVLVSGVRQSDLADVIGRRVAQVFRNYQLSVSLGQLRGMRVFVTGFVERPGSLSLSSLSTLAQALLRAGGPAASGSFRDVQLRRGRSVVAKFDLYDLLLKGDRSADVVLQPDDVIHVGPVGPLVAIMGSVNRPAILELKPGETVGDAMRMAAGLSAVAETSRLSIERLSDRAGNRVVLLDLPAGMSAPLANGDVLRAFSAVDVVQSVVPRNKRVRVEGEVMRPGEYVLPPDSSTSDAIAAAGGLTQSAFLYGTVFERVSVRQLQAVNYDRALRDFETELVRTPVATRAANREEADTAAASAEAGARLLEKLRAIRPTGRIVLQIPPEATTLPQLAVEDGDRMYIPPRPNTVGVFGSVFSAGSYLHSPGRTVGDFLRLAGGPTRHADHGSVFVVRANGTVRSSLVNTSWLNRGNQLETLPTEPGDTVFVPDELSRITWVQAAKDWTQILYQFGLGIAGIKSAFN</sequence>
<evidence type="ECO:0000256" key="9">
    <source>
        <dbReference type="ARBA" id="ARBA00023065"/>
    </source>
</evidence>
<evidence type="ECO:0000256" key="8">
    <source>
        <dbReference type="ARBA" id="ARBA00023047"/>
    </source>
</evidence>
<dbReference type="InterPro" id="IPR049712">
    <property type="entry name" value="Poly_export"/>
</dbReference>
<evidence type="ECO:0000256" key="5">
    <source>
        <dbReference type="ARBA" id="ARBA00022597"/>
    </source>
</evidence>
<comment type="subcellular location">
    <subcellularLocation>
        <location evidence="1">Cell outer membrane</location>
        <topology evidence="1">Multi-pass membrane protein</topology>
    </subcellularLocation>
</comment>
<evidence type="ECO:0000256" key="14">
    <source>
        <dbReference type="ARBA" id="ARBA00023288"/>
    </source>
</evidence>
<evidence type="ECO:0000259" key="17">
    <source>
        <dbReference type="Pfam" id="PF22461"/>
    </source>
</evidence>
<evidence type="ECO:0000313" key="18">
    <source>
        <dbReference type="EMBL" id="GCL63499.1"/>
    </source>
</evidence>
<evidence type="ECO:0000256" key="7">
    <source>
        <dbReference type="ARBA" id="ARBA00022729"/>
    </source>
</evidence>
<evidence type="ECO:0000256" key="13">
    <source>
        <dbReference type="ARBA" id="ARBA00023237"/>
    </source>
</evidence>
<dbReference type="EMBL" id="BJCL01000006">
    <property type="protein sequence ID" value="GCL63499.1"/>
    <property type="molecule type" value="Genomic_DNA"/>
</dbReference>
<dbReference type="InterPro" id="IPR003715">
    <property type="entry name" value="Poly_export_N"/>
</dbReference>
<keyword evidence="5" id="KW-0762">Sugar transport</keyword>
<keyword evidence="12" id="KW-0564">Palmitate</keyword>
<keyword evidence="6" id="KW-0812">Transmembrane</keyword>
<evidence type="ECO:0000256" key="2">
    <source>
        <dbReference type="ARBA" id="ARBA00009450"/>
    </source>
</evidence>
<dbReference type="GO" id="GO:0006811">
    <property type="term" value="P:monoatomic ion transport"/>
    <property type="evidence" value="ECO:0007669"/>
    <property type="project" value="UniProtKB-KW"/>
</dbReference>
<evidence type="ECO:0000313" key="19">
    <source>
        <dbReference type="Proteomes" id="UP000301751"/>
    </source>
</evidence>
<dbReference type="Pfam" id="PF02563">
    <property type="entry name" value="Poly_export"/>
    <property type="match status" value="1"/>
</dbReference>
<dbReference type="GO" id="GO:0009279">
    <property type="term" value="C:cell outer membrane"/>
    <property type="evidence" value="ECO:0007669"/>
    <property type="project" value="UniProtKB-SubCell"/>
</dbReference>
<comment type="caution">
    <text evidence="18">The sequence shown here is derived from an EMBL/GenBank/DDBJ whole genome shotgun (WGS) entry which is preliminary data.</text>
</comment>
<keyword evidence="13" id="KW-0998">Cell outer membrane</keyword>
<organism evidence="18 19">
    <name type="scientific">Pseudaquabacterium pictum</name>
    <dbReference type="NCBI Taxonomy" id="2315236"/>
    <lineage>
        <taxon>Bacteria</taxon>
        <taxon>Pseudomonadati</taxon>
        <taxon>Pseudomonadota</taxon>
        <taxon>Betaproteobacteria</taxon>
        <taxon>Burkholderiales</taxon>
        <taxon>Sphaerotilaceae</taxon>
        <taxon>Pseudaquabacterium</taxon>
    </lineage>
</organism>
<evidence type="ECO:0000256" key="3">
    <source>
        <dbReference type="ARBA" id="ARBA00022448"/>
    </source>
</evidence>
<evidence type="ECO:0008006" key="20">
    <source>
        <dbReference type="Google" id="ProtNLM"/>
    </source>
</evidence>
<name>A0A480APE4_9BURK</name>
<keyword evidence="10" id="KW-0626">Porin</keyword>
<feature type="domain" description="Polysaccharide export protein N-terminal" evidence="15">
    <location>
        <begin position="113"/>
        <end position="186"/>
    </location>
</feature>
<keyword evidence="19" id="KW-1185">Reference proteome</keyword>
<dbReference type="InterPro" id="IPR019554">
    <property type="entry name" value="Soluble_ligand-bd"/>
</dbReference>
<dbReference type="Pfam" id="PF22461">
    <property type="entry name" value="SLBB_2"/>
    <property type="match status" value="1"/>
</dbReference>
<dbReference type="PANTHER" id="PTHR33619:SF3">
    <property type="entry name" value="POLYSACCHARIDE EXPORT PROTEIN GFCE-RELATED"/>
    <property type="match status" value="1"/>
</dbReference>
<reference evidence="19" key="1">
    <citation type="submission" date="2019-03" db="EMBL/GenBank/DDBJ databases">
        <title>Aquabacterium pictum sp.nov., the first bacteriochlorophyll a-containing freshwater bacterium in the genus Aquabacterium of the class Betaproteobacteria.</title>
        <authorList>
            <person name="Hirose S."/>
            <person name="Tank M."/>
            <person name="Hara E."/>
            <person name="Tamaki H."/>
            <person name="Takaichi S."/>
            <person name="Haruta S."/>
            <person name="Hanada S."/>
        </authorList>
    </citation>
    <scope>NUCLEOTIDE SEQUENCE [LARGE SCALE GENOMIC DNA]</scope>
    <source>
        <strain evidence="19">W35</strain>
    </source>
</reference>
<keyword evidence="9" id="KW-0406">Ion transport</keyword>
<evidence type="ECO:0000256" key="4">
    <source>
        <dbReference type="ARBA" id="ARBA00022452"/>
    </source>
</evidence>
<keyword evidence="14" id="KW-0449">Lipoprotein</keyword>
<keyword evidence="8" id="KW-0625">Polysaccharide transport</keyword>
<evidence type="ECO:0000256" key="11">
    <source>
        <dbReference type="ARBA" id="ARBA00023136"/>
    </source>
</evidence>
<proteinExistence type="inferred from homology"/>
<dbReference type="InterPro" id="IPR054765">
    <property type="entry name" value="SLBB_dom"/>
</dbReference>
<dbReference type="GO" id="GO:0046930">
    <property type="term" value="C:pore complex"/>
    <property type="evidence" value="ECO:0007669"/>
    <property type="project" value="UniProtKB-KW"/>
</dbReference>
<accession>A0A480APE4</accession>
<dbReference type="GO" id="GO:0015288">
    <property type="term" value="F:porin activity"/>
    <property type="evidence" value="ECO:0007669"/>
    <property type="project" value="UniProtKB-KW"/>
</dbReference>
<comment type="similarity">
    <text evidence="2">Belongs to the BexD/CtrA/VexA family.</text>
</comment>
<feature type="domain" description="Soluble ligand binding" evidence="16">
    <location>
        <begin position="277"/>
        <end position="323"/>
    </location>
</feature>
<feature type="domain" description="SLBB" evidence="17">
    <location>
        <begin position="193"/>
        <end position="270"/>
    </location>
</feature>
<evidence type="ECO:0000256" key="1">
    <source>
        <dbReference type="ARBA" id="ARBA00004571"/>
    </source>
</evidence>
<dbReference type="PANTHER" id="PTHR33619">
    <property type="entry name" value="POLYSACCHARIDE EXPORT PROTEIN GFCE-RELATED"/>
    <property type="match status" value="1"/>
</dbReference>
<dbReference type="Proteomes" id="UP000301751">
    <property type="component" value="Unassembled WGS sequence"/>
</dbReference>
<evidence type="ECO:0000256" key="6">
    <source>
        <dbReference type="ARBA" id="ARBA00022692"/>
    </source>
</evidence>
<evidence type="ECO:0000259" key="15">
    <source>
        <dbReference type="Pfam" id="PF02563"/>
    </source>
</evidence>
<feature type="domain" description="Soluble ligand binding" evidence="16">
    <location>
        <begin position="366"/>
        <end position="401"/>
    </location>
</feature>
<evidence type="ECO:0000259" key="16">
    <source>
        <dbReference type="Pfam" id="PF10531"/>
    </source>
</evidence>
<feature type="domain" description="Soluble ligand binding" evidence="16">
    <location>
        <begin position="504"/>
        <end position="552"/>
    </location>
</feature>
<keyword evidence="4" id="KW-1134">Transmembrane beta strand</keyword>
<keyword evidence="3" id="KW-0813">Transport</keyword>
<dbReference type="Pfam" id="PF10531">
    <property type="entry name" value="SLBB"/>
    <property type="match status" value="3"/>
</dbReference>
<dbReference type="AlphaFoldDB" id="A0A480APE4"/>
<evidence type="ECO:0000256" key="10">
    <source>
        <dbReference type="ARBA" id="ARBA00023114"/>
    </source>
</evidence>
<evidence type="ECO:0000256" key="12">
    <source>
        <dbReference type="ARBA" id="ARBA00023139"/>
    </source>
</evidence>
<dbReference type="Gene3D" id="3.10.560.10">
    <property type="entry name" value="Outer membrane lipoprotein wza domain like"/>
    <property type="match status" value="4"/>
</dbReference>
<dbReference type="GO" id="GO:0015159">
    <property type="term" value="F:polysaccharide transmembrane transporter activity"/>
    <property type="evidence" value="ECO:0007669"/>
    <property type="project" value="InterPro"/>
</dbReference>
<keyword evidence="11" id="KW-0472">Membrane</keyword>
<protein>
    <recommendedName>
        <fullName evidence="20">Sugar ABC transporter substrate-binding protein</fullName>
    </recommendedName>
</protein>
<gene>
    <name evidence="18" type="ORF">AQPW35_25800</name>
</gene>
<keyword evidence="7" id="KW-0732">Signal</keyword>